<dbReference type="Proteomes" id="UP001652740">
    <property type="component" value="Unplaced"/>
</dbReference>
<keyword evidence="1" id="KW-0812">Transmembrane</keyword>
<reference evidence="3 4" key="1">
    <citation type="submission" date="2025-05" db="UniProtKB">
        <authorList>
            <consortium name="RefSeq"/>
        </authorList>
    </citation>
    <scope>IDENTIFICATION</scope>
    <source>
        <tissue evidence="3 4">Whole larvae</tissue>
    </source>
</reference>
<dbReference type="RefSeq" id="XP_052749650.1">
    <property type="nucleotide sequence ID" value="XM_052893690.1"/>
</dbReference>
<feature type="transmembrane region" description="Helical" evidence="1">
    <location>
        <begin position="109"/>
        <end position="132"/>
    </location>
</feature>
<keyword evidence="1" id="KW-1133">Transmembrane helix</keyword>
<evidence type="ECO:0000313" key="3">
    <source>
        <dbReference type="RefSeq" id="XP_052749650.1"/>
    </source>
</evidence>
<dbReference type="GeneID" id="113515856"/>
<dbReference type="RefSeq" id="XP_052749651.1">
    <property type="nucleotide sequence ID" value="XM_052893691.1"/>
</dbReference>
<feature type="transmembrane region" description="Helical" evidence="1">
    <location>
        <begin position="7"/>
        <end position="24"/>
    </location>
</feature>
<accession>A0ABM3ME15</accession>
<dbReference type="RefSeq" id="XP_052749652.1">
    <property type="nucleotide sequence ID" value="XM_052893692.1"/>
</dbReference>
<keyword evidence="1" id="KW-0472">Membrane</keyword>
<evidence type="ECO:0000313" key="4">
    <source>
        <dbReference type="RefSeq" id="XP_052749651.1"/>
    </source>
</evidence>
<name>A0ABM3ME15_GALME</name>
<evidence type="ECO:0000313" key="2">
    <source>
        <dbReference type="Proteomes" id="UP001652740"/>
    </source>
</evidence>
<protein>
    <submittedName>
        <fullName evidence="3 4">Uncharacterized protein LOC113515856 isoform X1</fullName>
    </submittedName>
</protein>
<evidence type="ECO:0000256" key="1">
    <source>
        <dbReference type="SAM" id="Phobius"/>
    </source>
</evidence>
<proteinExistence type="predicted"/>
<sequence>MLLQIQFVQLCIILGLSSIIFTLVDATGDNQKSCGVDGDCLSSPVDCNEKCGCDRAYYYNKTSEECVLDVKYLMRTIMTTYDSTDHDSATENGMTKNIQIEAEKVFKGIIVSAIIFISFASICVLTACLYCIRISYTDRKLKNDVKALAKKLHRDKKTKKSIMKTPQTPESQSCNVIVESAGVFVV</sequence>
<gene>
    <name evidence="3 4 5" type="primary">LOC113515856</name>
</gene>
<keyword evidence="2" id="KW-1185">Reference proteome</keyword>
<organism evidence="2 5">
    <name type="scientific">Galleria mellonella</name>
    <name type="common">Greater wax moth</name>
    <dbReference type="NCBI Taxonomy" id="7137"/>
    <lineage>
        <taxon>Eukaryota</taxon>
        <taxon>Metazoa</taxon>
        <taxon>Ecdysozoa</taxon>
        <taxon>Arthropoda</taxon>
        <taxon>Hexapoda</taxon>
        <taxon>Insecta</taxon>
        <taxon>Pterygota</taxon>
        <taxon>Neoptera</taxon>
        <taxon>Endopterygota</taxon>
        <taxon>Lepidoptera</taxon>
        <taxon>Glossata</taxon>
        <taxon>Ditrysia</taxon>
        <taxon>Pyraloidea</taxon>
        <taxon>Pyralidae</taxon>
        <taxon>Galleriinae</taxon>
        <taxon>Galleria</taxon>
    </lineage>
</organism>
<evidence type="ECO:0000313" key="5">
    <source>
        <dbReference type="RefSeq" id="XP_052749652.1"/>
    </source>
</evidence>